<gene>
    <name evidence="2" type="ORF">MENT_LOCUS9409</name>
</gene>
<feature type="region of interest" description="Disordered" evidence="1">
    <location>
        <begin position="1"/>
        <end position="44"/>
    </location>
</feature>
<proteinExistence type="predicted"/>
<accession>A0A6V7U7L1</accession>
<dbReference type="EMBL" id="CAJEWN010000042">
    <property type="protein sequence ID" value="CAD2148682.1"/>
    <property type="molecule type" value="Genomic_DNA"/>
</dbReference>
<dbReference type="OrthoDB" id="5906864at2759"/>
<dbReference type="AlphaFoldDB" id="A0A6V7U7L1"/>
<evidence type="ECO:0000313" key="2">
    <source>
        <dbReference type="EMBL" id="CAD2148682.1"/>
    </source>
</evidence>
<dbReference type="Proteomes" id="UP000580250">
    <property type="component" value="Unassembled WGS sequence"/>
</dbReference>
<evidence type="ECO:0000313" key="3">
    <source>
        <dbReference type="Proteomes" id="UP000580250"/>
    </source>
</evidence>
<comment type="caution">
    <text evidence="2">The sequence shown here is derived from an EMBL/GenBank/DDBJ whole genome shotgun (WGS) entry which is preliminary data.</text>
</comment>
<protein>
    <submittedName>
        <fullName evidence="2">Uncharacterized protein</fullName>
    </submittedName>
</protein>
<reference evidence="2 3" key="1">
    <citation type="submission" date="2020-08" db="EMBL/GenBank/DDBJ databases">
        <authorList>
            <person name="Koutsovoulos G."/>
            <person name="Danchin GJ E."/>
        </authorList>
    </citation>
    <scope>NUCLEOTIDE SEQUENCE [LARGE SCALE GENOMIC DNA]</scope>
</reference>
<evidence type="ECO:0000256" key="1">
    <source>
        <dbReference type="SAM" id="MobiDB-lite"/>
    </source>
</evidence>
<feature type="compositionally biased region" description="Polar residues" evidence="1">
    <location>
        <begin position="12"/>
        <end position="23"/>
    </location>
</feature>
<feature type="compositionally biased region" description="Basic residues" evidence="1">
    <location>
        <begin position="24"/>
        <end position="35"/>
    </location>
</feature>
<sequence>MADKPKILNFGAKNSNFFKNSKIGNRKSKGKKPRKSKNENRKSKFRNSSDLDILKWLNFDQLIKIKPSTGYLKVFMNNYKLKLARKKFREIYVISSTSEFKKLPKPKANFYDFQLSKELEKKWKHGIEESIPVFLNAYNEKDFPICFVEDYRDSTTDMHFPIVPKNIEEMKIARFLFEQLFTSAFEYALFRGYNMFNPQIIKLLFNENPTEIPLQIYSKEVFIVVEAEYYLNFIFNHLICNDLTIVICYYNDTEEYINDLLKISTDGGDKFSYVGYESPNLKLINLIMEHVEKSKDLSKMVKEIRLSEFDLNVVMSKRAKYIKTEVWDDNIEYAEYHLSNEFNPKIKFAIFYAKYSAIEIERIN</sequence>
<name>A0A6V7U7L1_MELEN</name>
<organism evidence="2 3">
    <name type="scientific">Meloidogyne enterolobii</name>
    <name type="common">Root-knot nematode worm</name>
    <name type="synonym">Meloidogyne mayaguensis</name>
    <dbReference type="NCBI Taxonomy" id="390850"/>
    <lineage>
        <taxon>Eukaryota</taxon>
        <taxon>Metazoa</taxon>
        <taxon>Ecdysozoa</taxon>
        <taxon>Nematoda</taxon>
        <taxon>Chromadorea</taxon>
        <taxon>Rhabditida</taxon>
        <taxon>Tylenchina</taxon>
        <taxon>Tylenchomorpha</taxon>
        <taxon>Tylenchoidea</taxon>
        <taxon>Meloidogynidae</taxon>
        <taxon>Meloidogyninae</taxon>
        <taxon>Meloidogyne</taxon>
    </lineage>
</organism>